<feature type="chain" id="PRO_5012701306" description="DUF4383 domain-containing protein" evidence="2">
    <location>
        <begin position="19"/>
        <end position="127"/>
    </location>
</feature>
<evidence type="ECO:0000313" key="3">
    <source>
        <dbReference type="EMBL" id="OIO31154.1"/>
    </source>
</evidence>
<dbReference type="Proteomes" id="UP000181992">
    <property type="component" value="Unassembled WGS sequence"/>
</dbReference>
<comment type="caution">
    <text evidence="3">The sequence shown here is derived from an EMBL/GenBank/DDBJ whole genome shotgun (WGS) entry which is preliminary data.</text>
</comment>
<evidence type="ECO:0008006" key="5">
    <source>
        <dbReference type="Google" id="ProtNLM"/>
    </source>
</evidence>
<evidence type="ECO:0000313" key="4">
    <source>
        <dbReference type="Proteomes" id="UP000181992"/>
    </source>
</evidence>
<keyword evidence="1" id="KW-0472">Membrane</keyword>
<gene>
    <name evidence="3" type="ORF">AUJ77_00585</name>
</gene>
<accession>A0A1J4V1V6</accession>
<keyword evidence="1" id="KW-1133">Transmembrane helix</keyword>
<name>A0A1J4V1V6_9BACT</name>
<keyword evidence="1" id="KW-0812">Transmembrane</keyword>
<feature type="transmembrane region" description="Helical" evidence="1">
    <location>
        <begin position="34"/>
        <end position="56"/>
    </location>
</feature>
<reference evidence="3 4" key="1">
    <citation type="journal article" date="2016" name="Environ. Microbiol.">
        <title>Genomic resolution of a cold subsurface aquifer community provides metabolic insights for novel microbes adapted to high CO concentrations.</title>
        <authorList>
            <person name="Probst A.J."/>
            <person name="Castelle C.J."/>
            <person name="Singh A."/>
            <person name="Brown C.T."/>
            <person name="Anantharaman K."/>
            <person name="Sharon I."/>
            <person name="Hug L.A."/>
            <person name="Burstein D."/>
            <person name="Emerson J.B."/>
            <person name="Thomas B.C."/>
            <person name="Banfield J.F."/>
        </authorList>
    </citation>
    <scope>NUCLEOTIDE SEQUENCE [LARGE SCALE GENOMIC DNA]</scope>
    <source>
        <strain evidence="3">CG1_02_43_90</strain>
    </source>
</reference>
<feature type="signal peptide" evidence="2">
    <location>
        <begin position="1"/>
        <end position="18"/>
    </location>
</feature>
<keyword evidence="2" id="KW-0732">Signal</keyword>
<dbReference type="EMBL" id="MNVN01000006">
    <property type="protein sequence ID" value="OIO31154.1"/>
    <property type="molecule type" value="Genomic_DNA"/>
</dbReference>
<evidence type="ECO:0000256" key="2">
    <source>
        <dbReference type="SAM" id="SignalP"/>
    </source>
</evidence>
<proteinExistence type="predicted"/>
<sequence>MKYLAIVGSMLLPVLVFADTVDSLATFEDNSGLLASLSIASTLIVAFVTIAMIWISARQMNGGFFGKVLYYFAAGMSFVFLSFATELPWFHTMNVLFLEMIHSSLFIIGYILMGVAASKLLKVIKGE</sequence>
<dbReference type="STRING" id="1805281.AUJ77_00585"/>
<evidence type="ECO:0000256" key="1">
    <source>
        <dbReference type="SAM" id="Phobius"/>
    </source>
</evidence>
<protein>
    <recommendedName>
        <fullName evidence="5">DUF4383 domain-containing protein</fullName>
    </recommendedName>
</protein>
<feature type="transmembrane region" description="Helical" evidence="1">
    <location>
        <begin position="68"/>
        <end position="89"/>
    </location>
</feature>
<organism evidence="3 4">
    <name type="scientific">Candidatus Nomurabacteria bacterium CG1_02_43_90</name>
    <dbReference type="NCBI Taxonomy" id="1805281"/>
    <lineage>
        <taxon>Bacteria</taxon>
        <taxon>Candidatus Nomuraibacteriota</taxon>
    </lineage>
</organism>
<dbReference type="AlphaFoldDB" id="A0A1J4V1V6"/>
<feature type="transmembrane region" description="Helical" evidence="1">
    <location>
        <begin position="101"/>
        <end position="121"/>
    </location>
</feature>